<evidence type="ECO:0000256" key="5">
    <source>
        <dbReference type="ARBA" id="ARBA00031248"/>
    </source>
</evidence>
<evidence type="ECO:0000256" key="4">
    <source>
        <dbReference type="ARBA" id="ARBA00022801"/>
    </source>
</evidence>
<evidence type="ECO:0000256" key="6">
    <source>
        <dbReference type="ARBA" id="ARBA00032248"/>
    </source>
</evidence>
<evidence type="ECO:0000313" key="10">
    <source>
        <dbReference type="EMBL" id="BAJ00766.1"/>
    </source>
</evidence>
<dbReference type="InterPro" id="IPR029052">
    <property type="entry name" value="Metallo-depent_PP-like"/>
</dbReference>
<accession>D4ZGG7</accession>
<reference evidence="11" key="1">
    <citation type="journal article" date="2010" name="Mol. Biosyst.">
        <title>Complete genome sequence and comparative analysis of Shewanella violacea, a psychrophilic and piezophilic bacterium from deep sea floor sediments.</title>
        <authorList>
            <person name="Aono E."/>
            <person name="Baba T."/>
            <person name="Ara T."/>
            <person name="Nishi T."/>
            <person name="Nakamichi T."/>
            <person name="Inamoto E."/>
            <person name="Toyonaga H."/>
            <person name="Hasegawa M."/>
            <person name="Takai Y."/>
            <person name="Okumura Y."/>
            <person name="Baba M."/>
            <person name="Tomita M."/>
            <person name="Kato C."/>
            <person name="Oshima T."/>
            <person name="Nakasone K."/>
            <person name="Mori H."/>
        </authorList>
    </citation>
    <scope>NUCLEOTIDE SEQUENCE [LARGE SCALE GENOMIC DNA]</scope>
    <source>
        <strain evidence="11">JCM 10179 / CIP 106290 / LMG 19151 / DSS12</strain>
    </source>
</reference>
<name>D4ZGG7_SHEVD</name>
<gene>
    <name evidence="10" type="primary">apaH</name>
    <name evidence="10" type="ordered locus">SVI_0795</name>
</gene>
<dbReference type="OrthoDB" id="9807890at2"/>
<dbReference type="Gene3D" id="3.60.21.10">
    <property type="match status" value="1"/>
</dbReference>
<evidence type="ECO:0000256" key="1">
    <source>
        <dbReference type="ARBA" id="ARBA00003413"/>
    </source>
</evidence>
<dbReference type="SUPFAM" id="SSF56300">
    <property type="entry name" value="Metallo-dependent phosphatases"/>
    <property type="match status" value="1"/>
</dbReference>
<dbReference type="InterPro" id="IPR004617">
    <property type="entry name" value="ApaH"/>
</dbReference>
<comment type="similarity">
    <text evidence="2">Belongs to the Ap4A hydrolase family.</text>
</comment>
<dbReference type="EMBL" id="AP011177">
    <property type="protein sequence ID" value="BAJ00766.1"/>
    <property type="molecule type" value="Genomic_DNA"/>
</dbReference>
<keyword evidence="4" id="KW-0378">Hydrolase</keyword>
<dbReference type="Pfam" id="PF00149">
    <property type="entry name" value="Metallophos"/>
    <property type="match status" value="1"/>
</dbReference>
<comment type="catalytic activity">
    <reaction evidence="8">
        <text>P(1),P(4)-bis(5'-adenosyl) tetraphosphate + H2O = 2 ADP + 2 H(+)</text>
        <dbReference type="Rhea" id="RHEA:24252"/>
        <dbReference type="ChEBI" id="CHEBI:15377"/>
        <dbReference type="ChEBI" id="CHEBI:15378"/>
        <dbReference type="ChEBI" id="CHEBI:58141"/>
        <dbReference type="ChEBI" id="CHEBI:456216"/>
        <dbReference type="EC" id="3.6.1.41"/>
    </reaction>
</comment>
<keyword evidence="11" id="KW-1185">Reference proteome</keyword>
<dbReference type="PANTHER" id="PTHR40942:SF4">
    <property type="entry name" value="CYTOCHROME C5"/>
    <property type="match status" value="1"/>
</dbReference>
<dbReference type="eggNOG" id="COG0639">
    <property type="taxonomic scope" value="Bacteria"/>
</dbReference>
<dbReference type="GO" id="GO:0008803">
    <property type="term" value="F:bis(5'-nucleosyl)-tetraphosphatase (symmetrical) activity"/>
    <property type="evidence" value="ECO:0007669"/>
    <property type="project" value="UniProtKB-EC"/>
</dbReference>
<evidence type="ECO:0000256" key="7">
    <source>
        <dbReference type="ARBA" id="ARBA00033210"/>
    </source>
</evidence>
<dbReference type="PIRSF" id="PIRSF000903">
    <property type="entry name" value="B5n-ttraPtase_sm"/>
    <property type="match status" value="1"/>
</dbReference>
<proteinExistence type="inferred from homology"/>
<dbReference type="NCBIfam" id="NF001204">
    <property type="entry name" value="PRK00166.1"/>
    <property type="match status" value="1"/>
</dbReference>
<dbReference type="STRING" id="637905.SVI_0795"/>
<evidence type="ECO:0000256" key="8">
    <source>
        <dbReference type="ARBA" id="ARBA00049417"/>
    </source>
</evidence>
<dbReference type="HOGENOM" id="CLU_056184_2_0_6"/>
<dbReference type="InterPro" id="IPR004843">
    <property type="entry name" value="Calcineurin-like_PHP"/>
</dbReference>
<evidence type="ECO:0000256" key="3">
    <source>
        <dbReference type="ARBA" id="ARBA00012506"/>
    </source>
</evidence>
<dbReference type="Proteomes" id="UP000002350">
    <property type="component" value="Chromosome"/>
</dbReference>
<dbReference type="KEGG" id="svo:SVI_0795"/>
<dbReference type="NCBIfam" id="TIGR00668">
    <property type="entry name" value="apaH"/>
    <property type="match status" value="1"/>
</dbReference>
<comment type="function">
    <text evidence="1">Hydrolyzes diadenosine 5',5'''-P1,P4-tetraphosphate to yield ADP.</text>
</comment>
<evidence type="ECO:0000313" key="11">
    <source>
        <dbReference type="Proteomes" id="UP000002350"/>
    </source>
</evidence>
<dbReference type="PANTHER" id="PTHR40942">
    <property type="match status" value="1"/>
</dbReference>
<organism evidence="10 11">
    <name type="scientific">Shewanella violacea (strain JCM 10179 / CIP 106290 / LMG 19151 / DSS12)</name>
    <dbReference type="NCBI Taxonomy" id="637905"/>
    <lineage>
        <taxon>Bacteria</taxon>
        <taxon>Pseudomonadati</taxon>
        <taxon>Pseudomonadota</taxon>
        <taxon>Gammaproteobacteria</taxon>
        <taxon>Alteromonadales</taxon>
        <taxon>Shewanellaceae</taxon>
        <taxon>Shewanella</taxon>
    </lineage>
</organism>
<dbReference type="RefSeq" id="WP_013050077.1">
    <property type="nucleotide sequence ID" value="NC_014012.1"/>
</dbReference>
<evidence type="ECO:0000256" key="2">
    <source>
        <dbReference type="ARBA" id="ARBA00005419"/>
    </source>
</evidence>
<protein>
    <recommendedName>
        <fullName evidence="3">bis(5'-nucleosyl)-tetraphosphatase (symmetrical)</fullName>
        <ecNumber evidence="3">3.6.1.41</ecNumber>
    </recommendedName>
    <alternativeName>
        <fullName evidence="6">Ap4A hydrolase</fullName>
    </alternativeName>
    <alternativeName>
        <fullName evidence="5">Diadenosine 5',5'''-P1,P4-tetraphosphate pyrophosphohydrolase</fullName>
    </alternativeName>
    <alternativeName>
        <fullName evidence="7">Diadenosine tetraphosphatase</fullName>
    </alternativeName>
</protein>
<dbReference type="EC" id="3.6.1.41" evidence="3"/>
<sequence length="274" mass="30738">MANYFVGDIQGCFEELELVLAKVDFNPSTDVLWAVGDLIARGEGSLPTLRYFKQLDGSAKVVLGNHDLHLMAVAAKIKRVNPKDQLDALLDAADLGSLIGWLRLQPLVQELPEQNIIMTHAGVPPQWDIQTLRAQAQLVSKALTSQDYIPALIAKMYTNKTHVWDENASELQRQIYCINALTRMRFLRPDGGLDFDCKLSPDDCQDPSLTPWFNANGLIKETHTLIFGHWAAVMGKVENPNIYALDTGCCWGNHLTLWHMESDQKITQNKLKKS</sequence>
<feature type="domain" description="Calcineurin-like phosphoesterase" evidence="9">
    <location>
        <begin position="5"/>
        <end position="132"/>
    </location>
</feature>
<evidence type="ECO:0000259" key="9">
    <source>
        <dbReference type="Pfam" id="PF00149"/>
    </source>
</evidence>
<dbReference type="AlphaFoldDB" id="D4ZGG7"/>